<feature type="compositionally biased region" description="Basic and acidic residues" evidence="4">
    <location>
        <begin position="240"/>
        <end position="254"/>
    </location>
</feature>
<keyword evidence="3" id="KW-0539">Nucleus</keyword>
<keyword evidence="7" id="KW-1185">Reference proteome</keyword>
<feature type="region of interest" description="Disordered" evidence="4">
    <location>
        <begin position="338"/>
        <end position="406"/>
    </location>
</feature>
<accession>A0AA40CPD1</accession>
<proteinExistence type="inferred from homology"/>
<dbReference type="AlphaFoldDB" id="A0AA40CPD1"/>
<gene>
    <name evidence="6" type="ORF">B0T16DRAFT_153467</name>
</gene>
<dbReference type="InterPro" id="IPR026822">
    <property type="entry name" value="Spp2/MOS2_G-patch"/>
</dbReference>
<feature type="region of interest" description="Disordered" evidence="4">
    <location>
        <begin position="20"/>
        <end position="39"/>
    </location>
</feature>
<evidence type="ECO:0000256" key="4">
    <source>
        <dbReference type="SAM" id="MobiDB-lite"/>
    </source>
</evidence>
<dbReference type="EMBL" id="JAULSV010000004">
    <property type="protein sequence ID" value="KAK0646100.1"/>
    <property type="molecule type" value="Genomic_DNA"/>
</dbReference>
<evidence type="ECO:0000256" key="2">
    <source>
        <dbReference type="ARBA" id="ARBA00008576"/>
    </source>
</evidence>
<evidence type="ECO:0000313" key="6">
    <source>
        <dbReference type="EMBL" id="KAK0646100.1"/>
    </source>
</evidence>
<feature type="compositionally biased region" description="Basic residues" evidence="4">
    <location>
        <begin position="188"/>
        <end position="198"/>
    </location>
</feature>
<evidence type="ECO:0000313" key="7">
    <source>
        <dbReference type="Proteomes" id="UP001174936"/>
    </source>
</evidence>
<name>A0AA40CPD1_9PEZI</name>
<dbReference type="GO" id="GO:0005634">
    <property type="term" value="C:nucleus"/>
    <property type="evidence" value="ECO:0007669"/>
    <property type="project" value="UniProtKB-SubCell"/>
</dbReference>
<feature type="domain" description="Spp2/MOS2 G-patch" evidence="5">
    <location>
        <begin position="295"/>
        <end position="345"/>
    </location>
</feature>
<sequence length="406" mass="46210">MLDRAETSCAPLPARECSEWPAALRPDKSRDGYSQDGDECEKYRRDHLVRWKEMSSRIVGVGWKLKDGRGRQRFVWCQVKKSKAKSKAPVEQARARLHHKSSYSTPNPPNTMPDDRPPIPLGASASTSNTPSIPLKKRSRPAHTKRHRAHTFQDDSSSSSDSEAEQSTRHKIITTYSSGPSDDERSSNRKTHRQRRPNPRSPPPREGQKNPQNGSKDGAADAPSKSKPVKWGLTINMKGKQKDQDPKARADARESTSGSSGNGKRQRDLDDEALEALVGTEPPKRIRYNSGDPDREPQAEDYKAIPIDDFGATLLRGFGWDGKMRGKVKEVTKHANLTGLGAKDAKEAEDLGAWNQKTSKDSRPVRLEDYNREQSKRREQLEDRHRDSYKRERERERDREREHRRR</sequence>
<feature type="compositionally biased region" description="Basic residues" evidence="4">
    <location>
        <begin position="135"/>
        <end position="150"/>
    </location>
</feature>
<comment type="similarity">
    <text evidence="2">Belongs to the SPP2 family.</text>
</comment>
<comment type="caution">
    <text evidence="6">The sequence shown here is derived from an EMBL/GenBank/DDBJ whole genome shotgun (WGS) entry which is preliminary data.</text>
</comment>
<organism evidence="6 7">
    <name type="scientific">Cercophora newfieldiana</name>
    <dbReference type="NCBI Taxonomy" id="92897"/>
    <lineage>
        <taxon>Eukaryota</taxon>
        <taxon>Fungi</taxon>
        <taxon>Dikarya</taxon>
        <taxon>Ascomycota</taxon>
        <taxon>Pezizomycotina</taxon>
        <taxon>Sordariomycetes</taxon>
        <taxon>Sordariomycetidae</taxon>
        <taxon>Sordariales</taxon>
        <taxon>Lasiosphaeriaceae</taxon>
        <taxon>Cercophora</taxon>
    </lineage>
</organism>
<protein>
    <recommendedName>
        <fullName evidence="5">Spp2/MOS2 G-patch domain-containing protein</fullName>
    </recommendedName>
</protein>
<evidence type="ECO:0000256" key="1">
    <source>
        <dbReference type="ARBA" id="ARBA00004123"/>
    </source>
</evidence>
<dbReference type="Pfam" id="PF12656">
    <property type="entry name" value="G-patch_2"/>
    <property type="match status" value="1"/>
</dbReference>
<dbReference type="Proteomes" id="UP001174936">
    <property type="component" value="Unassembled WGS sequence"/>
</dbReference>
<feature type="compositionally biased region" description="Basic and acidic residues" evidence="4">
    <location>
        <begin position="358"/>
        <end position="406"/>
    </location>
</feature>
<evidence type="ECO:0000259" key="5">
    <source>
        <dbReference type="Pfam" id="PF12656"/>
    </source>
</evidence>
<feature type="compositionally biased region" description="Basic and acidic residues" evidence="4">
    <location>
        <begin position="292"/>
        <end position="303"/>
    </location>
</feature>
<comment type="subcellular location">
    <subcellularLocation>
        <location evidence="1">Nucleus</location>
    </subcellularLocation>
</comment>
<feature type="region of interest" description="Disordered" evidence="4">
    <location>
        <begin position="79"/>
        <end position="304"/>
    </location>
</feature>
<reference evidence="6" key="1">
    <citation type="submission" date="2023-06" db="EMBL/GenBank/DDBJ databases">
        <title>Genome-scale phylogeny and comparative genomics of the fungal order Sordariales.</title>
        <authorList>
            <consortium name="Lawrence Berkeley National Laboratory"/>
            <person name="Hensen N."/>
            <person name="Bonometti L."/>
            <person name="Westerberg I."/>
            <person name="Brannstrom I.O."/>
            <person name="Guillou S."/>
            <person name="Cros-Aarteil S."/>
            <person name="Calhoun S."/>
            <person name="Haridas S."/>
            <person name="Kuo A."/>
            <person name="Mondo S."/>
            <person name="Pangilinan J."/>
            <person name="Riley R."/>
            <person name="Labutti K."/>
            <person name="Andreopoulos B."/>
            <person name="Lipzen A."/>
            <person name="Chen C."/>
            <person name="Yanf M."/>
            <person name="Daum C."/>
            <person name="Ng V."/>
            <person name="Clum A."/>
            <person name="Steindorff A."/>
            <person name="Ohm R."/>
            <person name="Martin F."/>
            <person name="Silar P."/>
            <person name="Natvig D."/>
            <person name="Lalanne C."/>
            <person name="Gautier V."/>
            <person name="Ament-Velasquez S.L."/>
            <person name="Kruys A."/>
            <person name="Hutchinson M.I."/>
            <person name="Powell A.J."/>
            <person name="Barry K."/>
            <person name="Miller A.N."/>
            <person name="Grigoriev I.V."/>
            <person name="Debuchy R."/>
            <person name="Gladieux P."/>
            <person name="Thoren M.H."/>
            <person name="Johannesson H."/>
        </authorList>
    </citation>
    <scope>NUCLEOTIDE SEQUENCE</scope>
    <source>
        <strain evidence="6">SMH2532-1</strain>
    </source>
</reference>
<evidence type="ECO:0000256" key="3">
    <source>
        <dbReference type="ARBA" id="ARBA00023242"/>
    </source>
</evidence>